<dbReference type="InterPro" id="IPR001119">
    <property type="entry name" value="SLH_dom"/>
</dbReference>
<gene>
    <name evidence="4" type="ORF">BSK52_01205</name>
</gene>
<reference evidence="4 5" key="1">
    <citation type="submission" date="2016-10" db="EMBL/GenBank/DDBJ databases">
        <title>Paenibacillus species isolates.</title>
        <authorList>
            <person name="Beno S.M."/>
        </authorList>
    </citation>
    <scope>NUCLEOTIDE SEQUENCE [LARGE SCALE GENOMIC DNA]</scope>
    <source>
        <strain evidence="4 5">FSL H7-0710</strain>
    </source>
</reference>
<evidence type="ECO:0000256" key="2">
    <source>
        <dbReference type="SAM" id="SignalP"/>
    </source>
</evidence>
<accession>A0A1R0Y9V6</accession>
<dbReference type="PANTHER" id="PTHR43308">
    <property type="entry name" value="OUTER MEMBRANE PROTEIN ALPHA-RELATED"/>
    <property type="match status" value="1"/>
</dbReference>
<feature type="chain" id="PRO_5012119087" description="SLH domain-containing protein" evidence="2">
    <location>
        <begin position="28"/>
        <end position="834"/>
    </location>
</feature>
<dbReference type="RefSeq" id="WP_076116506.1">
    <property type="nucleotide sequence ID" value="NZ_MPTC01000001.1"/>
</dbReference>
<feature type="domain" description="SLH" evidence="3">
    <location>
        <begin position="149"/>
        <end position="209"/>
    </location>
</feature>
<evidence type="ECO:0000256" key="1">
    <source>
        <dbReference type="SAM" id="MobiDB-lite"/>
    </source>
</evidence>
<dbReference type="InterPro" id="IPR051465">
    <property type="entry name" value="Cell_Envelope_Struct_Comp"/>
</dbReference>
<keyword evidence="2" id="KW-0732">Signal</keyword>
<feature type="compositionally biased region" description="Low complexity" evidence="1">
    <location>
        <begin position="253"/>
        <end position="274"/>
    </location>
</feature>
<dbReference type="PROSITE" id="PS51272">
    <property type="entry name" value="SLH"/>
    <property type="match status" value="3"/>
</dbReference>
<feature type="compositionally biased region" description="Gly residues" evidence="1">
    <location>
        <begin position="230"/>
        <end position="252"/>
    </location>
</feature>
<proteinExistence type="predicted"/>
<feature type="domain" description="SLH" evidence="3">
    <location>
        <begin position="84"/>
        <end position="146"/>
    </location>
</feature>
<comment type="caution">
    <text evidence="4">The sequence shown here is derived from an EMBL/GenBank/DDBJ whole genome shotgun (WGS) entry which is preliminary data.</text>
</comment>
<evidence type="ECO:0000313" key="4">
    <source>
        <dbReference type="EMBL" id="OMD44185.1"/>
    </source>
</evidence>
<sequence>MGRKFRGILAGALGVSMLFSSLGVVTAQNSKDYEGHWAQKAIDSWLDSGKLKGFEDGSVKPNQTITRAEFMTLVNRAFNYTKLAKISYDDVPSTNWAYNEIARAVEAGYIQGFNNEMRPNAPINRQEAAVIISRLLKLEGGSVDELKVFSDAGQIAAWSKESVASAVKAGVLKGYPNGTFAPGQALTRAESLTLIDSAEALTHIVLPTASPVTTSLPSVAPTATATAASAGGGSGGGGGGGAGGAGGAGGGQSEATSTPTATPTPTASPTSTPEPTMPIKELPALDIHITSTPNESVTNSVYLKVDFSKVFDTIVNQNDQITYYITSEPINDRDLRWGLTNLNSYITMSGYTARLMPEITVSSSYIDGGGDGEKYVSVVVRNHKEEITGYYTQKMNLKFSQTEQASDMVKLESGVTITQEKFIYDGWINPGEYYSDIIDVTNAFAQLNGNAVSYTIYPKYYKDLDQNPQLNDSISASRTLYKSNRIRVVETTYSSGGATSPGYIPIVYESYYNYKTYNEAEYMIVFYDTNLKAIAYYKGKVQLSDELAVEAAEKRIDDIPISLGLKEEDTINRASRAYEALNESLRGRISEQRKVKLMNAQETLEILKKSGPLQNLALVSSYIGIREFHLNGTLVNAYTIDFPDTLRREIGSFSYYITKNPITGNDLEAPSIYGKYAFSEINKILLPIRDKIGDYNVTIVYYDKADKPLRYTTKQMNFSALSPAWDNSAVQVLDGVTMERHYGNGGRVDFIDVQNYVRAHREAVYFTVTSRSMLEKEQAFTVENVVKNLNQVYQGMAVFNSSDPALNGQTEEYIVIFYDKDYKAISYYTGVLKD</sequence>
<dbReference type="EMBL" id="MPTC01000001">
    <property type="protein sequence ID" value="OMD44185.1"/>
    <property type="molecule type" value="Genomic_DNA"/>
</dbReference>
<evidence type="ECO:0000313" key="5">
    <source>
        <dbReference type="Proteomes" id="UP000187439"/>
    </source>
</evidence>
<feature type="domain" description="SLH" evidence="3">
    <location>
        <begin position="25"/>
        <end position="82"/>
    </location>
</feature>
<feature type="region of interest" description="Disordered" evidence="1">
    <location>
        <begin position="225"/>
        <end position="278"/>
    </location>
</feature>
<protein>
    <recommendedName>
        <fullName evidence="3">SLH domain-containing protein</fullName>
    </recommendedName>
</protein>
<dbReference type="AlphaFoldDB" id="A0A1R0Y9V6"/>
<evidence type="ECO:0000259" key="3">
    <source>
        <dbReference type="PROSITE" id="PS51272"/>
    </source>
</evidence>
<name>A0A1R0Y9V6_9BACL</name>
<dbReference type="Proteomes" id="UP000187439">
    <property type="component" value="Unassembled WGS sequence"/>
</dbReference>
<feature type="signal peptide" evidence="2">
    <location>
        <begin position="1"/>
        <end position="27"/>
    </location>
</feature>
<dbReference type="Pfam" id="PF00395">
    <property type="entry name" value="SLH"/>
    <property type="match status" value="3"/>
</dbReference>
<organism evidence="4 5">
    <name type="scientific">Paenibacillus odorifer</name>
    <dbReference type="NCBI Taxonomy" id="189426"/>
    <lineage>
        <taxon>Bacteria</taxon>
        <taxon>Bacillati</taxon>
        <taxon>Bacillota</taxon>
        <taxon>Bacilli</taxon>
        <taxon>Bacillales</taxon>
        <taxon>Paenibacillaceae</taxon>
        <taxon>Paenibacillus</taxon>
    </lineage>
</organism>